<keyword evidence="3" id="KW-1185">Reference proteome</keyword>
<dbReference type="EnsemblPlants" id="TuG1812G0200002761.01.T07">
    <property type="protein sequence ID" value="TuG1812G0200002761.01.T07"/>
    <property type="gene ID" value="TuG1812G0200002761.01"/>
</dbReference>
<evidence type="ECO:0000256" key="1">
    <source>
        <dbReference type="SAM" id="MobiDB-lite"/>
    </source>
</evidence>
<protein>
    <submittedName>
        <fullName evidence="2">Uncharacterized protein</fullName>
    </submittedName>
</protein>
<dbReference type="Gramene" id="TuG1812G0200002761.01.T07">
    <property type="protein sequence ID" value="TuG1812G0200002761.01.T07"/>
    <property type="gene ID" value="TuG1812G0200002761.01"/>
</dbReference>
<name>A0A8R7PER4_TRIUA</name>
<evidence type="ECO:0000313" key="3">
    <source>
        <dbReference type="Proteomes" id="UP000015106"/>
    </source>
</evidence>
<reference evidence="2" key="3">
    <citation type="submission" date="2022-06" db="UniProtKB">
        <authorList>
            <consortium name="EnsemblPlants"/>
        </authorList>
    </citation>
    <scope>IDENTIFICATION</scope>
</reference>
<dbReference type="AlphaFoldDB" id="A0A8R7PER4"/>
<feature type="compositionally biased region" description="Basic residues" evidence="1">
    <location>
        <begin position="39"/>
        <end position="57"/>
    </location>
</feature>
<evidence type="ECO:0000313" key="2">
    <source>
        <dbReference type="EnsemblPlants" id="TuG1812G0200002761.01.T05"/>
    </source>
</evidence>
<accession>A0A8R7PER4</accession>
<organism evidence="2 3">
    <name type="scientific">Triticum urartu</name>
    <name type="common">Red wild einkorn</name>
    <name type="synonym">Crithodium urartu</name>
    <dbReference type="NCBI Taxonomy" id="4572"/>
    <lineage>
        <taxon>Eukaryota</taxon>
        <taxon>Viridiplantae</taxon>
        <taxon>Streptophyta</taxon>
        <taxon>Embryophyta</taxon>
        <taxon>Tracheophyta</taxon>
        <taxon>Spermatophyta</taxon>
        <taxon>Magnoliopsida</taxon>
        <taxon>Liliopsida</taxon>
        <taxon>Poales</taxon>
        <taxon>Poaceae</taxon>
        <taxon>BOP clade</taxon>
        <taxon>Pooideae</taxon>
        <taxon>Triticodae</taxon>
        <taxon>Triticeae</taxon>
        <taxon>Triticinae</taxon>
        <taxon>Triticum</taxon>
    </lineage>
</organism>
<dbReference type="EnsemblPlants" id="TuG1812G0200002761.01.T05">
    <property type="protein sequence ID" value="TuG1812G0200002761.01.T05"/>
    <property type="gene ID" value="TuG1812G0200002761.01"/>
</dbReference>
<sequence length="115" mass="12886">KKPTAPRPLPTARTHEPPHDDLSHTPHLLLPTTRAWSGLRRRPPPAHPRPSLRRRSTAKPPPPFAAAMECLDVVKMHAGAAPATERKTTDALLLRQQMHAEARYIHSNRQAPVLY</sequence>
<dbReference type="Proteomes" id="UP000015106">
    <property type="component" value="Chromosome 2"/>
</dbReference>
<proteinExistence type="predicted"/>
<reference evidence="3" key="1">
    <citation type="journal article" date="2013" name="Nature">
        <title>Draft genome of the wheat A-genome progenitor Triticum urartu.</title>
        <authorList>
            <person name="Ling H.Q."/>
            <person name="Zhao S."/>
            <person name="Liu D."/>
            <person name="Wang J."/>
            <person name="Sun H."/>
            <person name="Zhang C."/>
            <person name="Fan H."/>
            <person name="Li D."/>
            <person name="Dong L."/>
            <person name="Tao Y."/>
            <person name="Gao C."/>
            <person name="Wu H."/>
            <person name="Li Y."/>
            <person name="Cui Y."/>
            <person name="Guo X."/>
            <person name="Zheng S."/>
            <person name="Wang B."/>
            <person name="Yu K."/>
            <person name="Liang Q."/>
            <person name="Yang W."/>
            <person name="Lou X."/>
            <person name="Chen J."/>
            <person name="Feng M."/>
            <person name="Jian J."/>
            <person name="Zhang X."/>
            <person name="Luo G."/>
            <person name="Jiang Y."/>
            <person name="Liu J."/>
            <person name="Wang Z."/>
            <person name="Sha Y."/>
            <person name="Zhang B."/>
            <person name="Wu H."/>
            <person name="Tang D."/>
            <person name="Shen Q."/>
            <person name="Xue P."/>
            <person name="Zou S."/>
            <person name="Wang X."/>
            <person name="Liu X."/>
            <person name="Wang F."/>
            <person name="Yang Y."/>
            <person name="An X."/>
            <person name="Dong Z."/>
            <person name="Zhang K."/>
            <person name="Zhang X."/>
            <person name="Luo M.C."/>
            <person name="Dvorak J."/>
            <person name="Tong Y."/>
            <person name="Wang J."/>
            <person name="Yang H."/>
            <person name="Li Z."/>
            <person name="Wang D."/>
            <person name="Zhang A."/>
            <person name="Wang J."/>
        </authorList>
    </citation>
    <scope>NUCLEOTIDE SEQUENCE</scope>
    <source>
        <strain evidence="3">cv. G1812</strain>
    </source>
</reference>
<feature type="region of interest" description="Disordered" evidence="1">
    <location>
        <begin position="1"/>
        <end position="64"/>
    </location>
</feature>
<feature type="compositionally biased region" description="Basic and acidic residues" evidence="1">
    <location>
        <begin position="13"/>
        <end position="24"/>
    </location>
</feature>
<dbReference type="Gramene" id="TuG1812G0200002761.01.T05">
    <property type="protein sequence ID" value="TuG1812G0200002761.01.T05"/>
    <property type="gene ID" value="TuG1812G0200002761.01"/>
</dbReference>
<dbReference type="EnsemblPlants" id="TuG1812G0200002750.01.T02">
    <property type="protein sequence ID" value="TuG1812G0200002750.01.T02"/>
    <property type="gene ID" value="TuG1812G0200002750.01"/>
</dbReference>
<reference evidence="2" key="2">
    <citation type="submission" date="2018-03" db="EMBL/GenBank/DDBJ databases">
        <title>The Triticum urartu genome reveals the dynamic nature of wheat genome evolution.</title>
        <authorList>
            <person name="Ling H."/>
            <person name="Ma B."/>
            <person name="Shi X."/>
            <person name="Liu H."/>
            <person name="Dong L."/>
            <person name="Sun H."/>
            <person name="Cao Y."/>
            <person name="Gao Q."/>
            <person name="Zheng S."/>
            <person name="Li Y."/>
            <person name="Yu Y."/>
            <person name="Du H."/>
            <person name="Qi M."/>
            <person name="Li Y."/>
            <person name="Yu H."/>
            <person name="Cui Y."/>
            <person name="Wang N."/>
            <person name="Chen C."/>
            <person name="Wu H."/>
            <person name="Zhao Y."/>
            <person name="Zhang J."/>
            <person name="Li Y."/>
            <person name="Zhou W."/>
            <person name="Zhang B."/>
            <person name="Hu W."/>
            <person name="Eijk M."/>
            <person name="Tang J."/>
            <person name="Witsenboer H."/>
            <person name="Zhao S."/>
            <person name="Li Z."/>
            <person name="Zhang A."/>
            <person name="Wang D."/>
            <person name="Liang C."/>
        </authorList>
    </citation>
    <scope>NUCLEOTIDE SEQUENCE [LARGE SCALE GENOMIC DNA]</scope>
    <source>
        <strain evidence="2">cv. G1812</strain>
    </source>
</reference>
<dbReference type="Gramene" id="TuG1812G0200002750.01.T02">
    <property type="protein sequence ID" value="TuG1812G0200002750.01.T02"/>
    <property type="gene ID" value="TuG1812G0200002750.01"/>
</dbReference>